<dbReference type="EMBL" id="CP036272">
    <property type="protein sequence ID" value="QDT59052.1"/>
    <property type="molecule type" value="Genomic_DNA"/>
</dbReference>
<keyword evidence="2" id="KW-0808">Transferase</keyword>
<dbReference type="SUPFAM" id="SSF53448">
    <property type="entry name" value="Nucleotide-diphospho-sugar transferases"/>
    <property type="match status" value="1"/>
</dbReference>
<dbReference type="AlphaFoldDB" id="A0A517SSF1"/>
<dbReference type="PANTHER" id="PTHR48090">
    <property type="entry name" value="UNDECAPRENYL-PHOSPHATE 4-DEOXY-4-FORMAMIDO-L-ARABINOSE TRANSFERASE-RELATED"/>
    <property type="match status" value="1"/>
</dbReference>
<dbReference type="InterPro" id="IPR029044">
    <property type="entry name" value="Nucleotide-diphossugar_trans"/>
</dbReference>
<evidence type="ECO:0000313" key="2">
    <source>
        <dbReference type="EMBL" id="QDT59052.1"/>
    </source>
</evidence>
<dbReference type="RefSeq" id="WP_145270666.1">
    <property type="nucleotide sequence ID" value="NZ_CP036272.1"/>
</dbReference>
<dbReference type="InterPro" id="IPR001173">
    <property type="entry name" value="Glyco_trans_2-like"/>
</dbReference>
<name>A0A517SSF1_9BACT</name>
<dbReference type="CDD" id="cd04179">
    <property type="entry name" value="DPM_DPG-synthase_like"/>
    <property type="match status" value="1"/>
</dbReference>
<dbReference type="Pfam" id="PF00535">
    <property type="entry name" value="Glycos_transf_2"/>
    <property type="match status" value="1"/>
</dbReference>
<evidence type="ECO:0000259" key="1">
    <source>
        <dbReference type="Pfam" id="PF00535"/>
    </source>
</evidence>
<keyword evidence="2" id="KW-0328">Glycosyltransferase</keyword>
<dbReference type="GO" id="GO:0047267">
    <property type="term" value="F:undecaprenyl-phosphate mannosyltransferase activity"/>
    <property type="evidence" value="ECO:0007669"/>
    <property type="project" value="UniProtKB-EC"/>
</dbReference>
<keyword evidence="3" id="KW-1185">Reference proteome</keyword>
<evidence type="ECO:0000313" key="3">
    <source>
        <dbReference type="Proteomes" id="UP000315003"/>
    </source>
</evidence>
<dbReference type="InterPro" id="IPR050256">
    <property type="entry name" value="Glycosyltransferase_2"/>
</dbReference>
<accession>A0A517SSF1</accession>
<reference evidence="2 3" key="1">
    <citation type="submission" date="2019-02" db="EMBL/GenBank/DDBJ databases">
        <title>Deep-cultivation of Planctomycetes and their phenomic and genomic characterization uncovers novel biology.</title>
        <authorList>
            <person name="Wiegand S."/>
            <person name="Jogler M."/>
            <person name="Boedeker C."/>
            <person name="Pinto D."/>
            <person name="Vollmers J."/>
            <person name="Rivas-Marin E."/>
            <person name="Kohn T."/>
            <person name="Peeters S.H."/>
            <person name="Heuer A."/>
            <person name="Rast P."/>
            <person name="Oberbeckmann S."/>
            <person name="Bunk B."/>
            <person name="Jeske O."/>
            <person name="Meyerdierks A."/>
            <person name="Storesund J.E."/>
            <person name="Kallscheuer N."/>
            <person name="Luecker S."/>
            <person name="Lage O.M."/>
            <person name="Pohl T."/>
            <person name="Merkel B.J."/>
            <person name="Hornburger P."/>
            <person name="Mueller R.-W."/>
            <person name="Bruemmer F."/>
            <person name="Labrenz M."/>
            <person name="Spormann A.M."/>
            <person name="Op den Camp H."/>
            <person name="Overmann J."/>
            <person name="Amann R."/>
            <person name="Jetten M.S.M."/>
            <person name="Mascher T."/>
            <person name="Medema M.H."/>
            <person name="Devos D.P."/>
            <person name="Kaster A.-K."/>
            <person name="Ovreas L."/>
            <person name="Rohde M."/>
            <person name="Galperin M.Y."/>
            <person name="Jogler C."/>
        </authorList>
    </citation>
    <scope>NUCLEOTIDE SEQUENCE [LARGE SCALE GENOMIC DNA]</scope>
    <source>
        <strain evidence="2 3">SV_7m_r</strain>
    </source>
</reference>
<feature type="domain" description="Glycosyltransferase 2-like" evidence="1">
    <location>
        <begin position="51"/>
        <end position="211"/>
    </location>
</feature>
<dbReference type="Gene3D" id="3.90.550.10">
    <property type="entry name" value="Spore Coat Polysaccharide Biosynthesis Protein SpsA, Chain A"/>
    <property type="match status" value="1"/>
</dbReference>
<proteinExistence type="predicted"/>
<dbReference type="EC" id="2.4.1.54" evidence="2"/>
<sequence length="277" mass="31658">MTLPNKVQQQLTEQTANPWSAEFVERMERLVGKDACRRLAIFALPADFVLSVVVPVYNEALTVASVVDLLRETKLPMQIILIDDGSTDGTDEALKTLEEADDVTVVRHQKNQGKGAAIRSGFQHATGDIVVIQDADQEYSPSDFRLLLQPLIAQEADICYGTRYGHHDRQLSPWWHQMVNGMITMLASIAIGVRFSDVETCYKMIPRKHLESIADGLKENRFGIEIELTAKLARKRLRFTERPIRYQHRWYDEGKKIGWRDGVSALWCIFKYGLLRR</sequence>
<gene>
    <name evidence="2" type="ORF">SV7mr_15580</name>
</gene>
<dbReference type="Proteomes" id="UP000315003">
    <property type="component" value="Chromosome"/>
</dbReference>
<dbReference type="PANTHER" id="PTHR48090:SF7">
    <property type="entry name" value="RFBJ PROTEIN"/>
    <property type="match status" value="1"/>
</dbReference>
<organism evidence="2 3">
    <name type="scientific">Stieleria bergensis</name>
    <dbReference type="NCBI Taxonomy" id="2528025"/>
    <lineage>
        <taxon>Bacteria</taxon>
        <taxon>Pseudomonadati</taxon>
        <taxon>Planctomycetota</taxon>
        <taxon>Planctomycetia</taxon>
        <taxon>Pirellulales</taxon>
        <taxon>Pirellulaceae</taxon>
        <taxon>Stieleria</taxon>
    </lineage>
</organism>
<protein>
    <submittedName>
        <fullName evidence="2">Undecaprenyl-phosphate mannosyltransferase</fullName>
        <ecNumber evidence="2">2.4.1.54</ecNumber>
    </submittedName>
</protein>
<dbReference type="OrthoDB" id="9810303at2"/>